<keyword evidence="7 9" id="KW-0067">ATP-binding</keyword>
<dbReference type="AlphaFoldDB" id="A0A3S0YAI4"/>
<keyword evidence="4 9" id="KW-0547">Nucleotide-binding</keyword>
<feature type="binding site" evidence="9">
    <location>
        <position position="136"/>
    </location>
    <ligand>
        <name>sn-glycerol 3-phosphate</name>
        <dbReference type="ChEBI" id="CHEBI:57597"/>
    </ligand>
</feature>
<feature type="binding site" evidence="9">
    <location>
        <position position="136"/>
    </location>
    <ligand>
        <name>glycerol</name>
        <dbReference type="ChEBI" id="CHEBI:17754"/>
    </ligand>
</feature>
<feature type="domain" description="Carbohydrate kinase FGGY C-terminal" evidence="12">
    <location>
        <begin position="263"/>
        <end position="451"/>
    </location>
</feature>
<feature type="binding site" evidence="9">
    <location>
        <position position="84"/>
    </location>
    <ligand>
        <name>sn-glycerol 3-phosphate</name>
        <dbReference type="ChEBI" id="CHEBI:57597"/>
    </ligand>
</feature>
<evidence type="ECO:0000256" key="1">
    <source>
        <dbReference type="ARBA" id="ARBA00005190"/>
    </source>
</evidence>
<feature type="binding site" evidence="9">
    <location>
        <position position="84"/>
    </location>
    <ligand>
        <name>glycerol</name>
        <dbReference type="ChEBI" id="CHEBI:17754"/>
    </ligand>
</feature>
<feature type="binding site" evidence="9">
    <location>
        <position position="14"/>
    </location>
    <ligand>
        <name>ATP</name>
        <dbReference type="ChEBI" id="CHEBI:30616"/>
    </ligand>
</feature>
<dbReference type="PIRSF" id="PIRSF000538">
    <property type="entry name" value="GlpK"/>
    <property type="match status" value="1"/>
</dbReference>
<dbReference type="NCBIfam" id="TIGR01311">
    <property type="entry name" value="glycerol_kin"/>
    <property type="match status" value="1"/>
</dbReference>
<feature type="binding site" evidence="9">
    <location>
        <position position="412"/>
    </location>
    <ligand>
        <name>ATP</name>
        <dbReference type="ChEBI" id="CHEBI:30616"/>
    </ligand>
</feature>
<reference evidence="13 14" key="1">
    <citation type="submission" date="2018-12" db="EMBL/GenBank/DDBJ databases">
        <title>three novel Halomonas strain isolated from plants.</title>
        <authorList>
            <person name="Sun C."/>
        </authorList>
    </citation>
    <scope>NUCLEOTIDE SEQUENCE [LARGE SCALE GENOMIC DNA]</scope>
    <source>
        <strain evidence="13 14">JCM 18142</strain>
    </source>
</reference>
<dbReference type="InterPro" id="IPR005999">
    <property type="entry name" value="Glycerol_kin"/>
</dbReference>
<dbReference type="OrthoDB" id="9805576at2"/>
<dbReference type="PANTHER" id="PTHR10196">
    <property type="entry name" value="SUGAR KINASE"/>
    <property type="match status" value="1"/>
</dbReference>
<feature type="binding site" evidence="9">
    <location>
        <position position="16"/>
    </location>
    <ligand>
        <name>ATP</name>
        <dbReference type="ChEBI" id="CHEBI:30616"/>
    </ligand>
</feature>
<feature type="binding site" evidence="9">
    <location>
        <position position="85"/>
    </location>
    <ligand>
        <name>glycerol</name>
        <dbReference type="ChEBI" id="CHEBI:17754"/>
    </ligand>
</feature>
<evidence type="ECO:0000256" key="4">
    <source>
        <dbReference type="ARBA" id="ARBA00022741"/>
    </source>
</evidence>
<evidence type="ECO:0000256" key="8">
    <source>
        <dbReference type="ARBA" id="ARBA00052101"/>
    </source>
</evidence>
<evidence type="ECO:0000256" key="6">
    <source>
        <dbReference type="ARBA" id="ARBA00022798"/>
    </source>
</evidence>
<feature type="binding site" evidence="9">
    <location>
        <position position="315"/>
    </location>
    <ligand>
        <name>ATP</name>
        <dbReference type="ChEBI" id="CHEBI:30616"/>
    </ligand>
</feature>
<evidence type="ECO:0000256" key="5">
    <source>
        <dbReference type="ARBA" id="ARBA00022777"/>
    </source>
</evidence>
<dbReference type="EMBL" id="RZHF01000004">
    <property type="protein sequence ID" value="RUR34335.1"/>
    <property type="molecule type" value="Genomic_DNA"/>
</dbReference>
<sequence>MSQKNYILAIDQGTTSSRAMLFDHEGRIVSVAQHEFEQIFTRPGWVEHCPREIMTSVLTTLTEVINNSGVDVAEIASIGITNQRETTVVWDKHTGQAVHNAIVWQSRHSAEICDELREAGHADMIRDKTGLVIDAYFSATKLKWLFENVAGVKEKAEKGDLLFGTIDSWLVWNLTGGAVHATDVSNASRTMLFNIHNREWDPELLALFGVPGSMLPKIKSSSEVYGNVLPKFLMGQEVPIAGIAGDQNAALFGQACFKPGMAKNTYGTGCFTLMNTGTHATPSKNGLITTVAWEVDGTLEYALEGSVFVAGSVIQWLRDGLRMLGKASDSEAYATRAKDNNGVYMVPAFTGLGAPYWNSNVRGAMFGLSRGTQKEHFVRAAVESLAYQSADVLKAMQADADIALTELRTDGGAISNDFLAQFQADILGVDVLRCEVNETTALGAAYLAGLAVGFWKSRDEIVEQWALERRFTPQMKDAKRDELYAGWKKAVNATMAFHVES</sequence>
<evidence type="ECO:0000256" key="10">
    <source>
        <dbReference type="RuleBase" id="RU003733"/>
    </source>
</evidence>
<dbReference type="Proteomes" id="UP000287023">
    <property type="component" value="Unassembled WGS sequence"/>
</dbReference>
<keyword evidence="5 9" id="KW-0418">Kinase</keyword>
<evidence type="ECO:0000256" key="3">
    <source>
        <dbReference type="ARBA" id="ARBA00022679"/>
    </source>
</evidence>
<keyword evidence="6 9" id="KW-0319">Glycerol metabolism</keyword>
<dbReference type="PROSITE" id="PS00445">
    <property type="entry name" value="FGGY_KINASES_2"/>
    <property type="match status" value="1"/>
</dbReference>
<dbReference type="GO" id="GO:0005829">
    <property type="term" value="C:cytosol"/>
    <property type="evidence" value="ECO:0007669"/>
    <property type="project" value="TreeGrafter"/>
</dbReference>
<feature type="binding site" evidence="9">
    <location>
        <position position="15"/>
    </location>
    <ligand>
        <name>ATP</name>
        <dbReference type="ChEBI" id="CHEBI:30616"/>
    </ligand>
</feature>
<comment type="caution">
    <text evidence="13">The sequence shown here is derived from an EMBL/GenBank/DDBJ whole genome shotgun (WGS) entry which is preliminary data.</text>
</comment>
<evidence type="ECO:0000256" key="2">
    <source>
        <dbReference type="ARBA" id="ARBA00009156"/>
    </source>
</evidence>
<keyword evidence="14" id="KW-1185">Reference proteome</keyword>
<dbReference type="EC" id="2.7.1.30" evidence="9"/>
<feature type="binding site" evidence="9">
    <location>
        <position position="85"/>
    </location>
    <ligand>
        <name>sn-glycerol 3-phosphate</name>
        <dbReference type="ChEBI" id="CHEBI:57597"/>
    </ligand>
</feature>
<feature type="binding site" evidence="9">
    <location>
        <position position="268"/>
    </location>
    <ligand>
        <name>ADP</name>
        <dbReference type="ChEBI" id="CHEBI:456216"/>
    </ligand>
</feature>
<feature type="binding site" evidence="9">
    <location>
        <position position="268"/>
    </location>
    <ligand>
        <name>ATP</name>
        <dbReference type="ChEBI" id="CHEBI:30616"/>
    </ligand>
</feature>
<dbReference type="Gene3D" id="3.30.420.40">
    <property type="match status" value="2"/>
</dbReference>
<evidence type="ECO:0000256" key="7">
    <source>
        <dbReference type="ARBA" id="ARBA00022840"/>
    </source>
</evidence>
<dbReference type="GO" id="GO:0019563">
    <property type="term" value="P:glycerol catabolic process"/>
    <property type="evidence" value="ECO:0007669"/>
    <property type="project" value="UniProtKB-UniRule"/>
</dbReference>
<dbReference type="PANTHER" id="PTHR10196:SF69">
    <property type="entry name" value="GLYCEROL KINASE"/>
    <property type="match status" value="1"/>
</dbReference>
<feature type="binding site" evidence="9">
    <location>
        <position position="416"/>
    </location>
    <ligand>
        <name>ADP</name>
        <dbReference type="ChEBI" id="CHEBI:456216"/>
    </ligand>
</feature>
<comment type="similarity">
    <text evidence="2 9 10">Belongs to the FGGY kinase family.</text>
</comment>
<dbReference type="Pfam" id="PF00370">
    <property type="entry name" value="FGGY_N"/>
    <property type="match status" value="1"/>
</dbReference>
<comment type="activity regulation">
    <text evidence="9">Inhibited by fructose 1,6-bisphosphate (FBP).</text>
</comment>
<protein>
    <recommendedName>
        <fullName evidence="9">Glycerol kinase</fullName>
        <ecNumber evidence="9">2.7.1.30</ecNumber>
    </recommendedName>
    <alternativeName>
        <fullName evidence="9">ATP:glycerol 3-phosphotransferase</fullName>
    </alternativeName>
    <alternativeName>
        <fullName evidence="9">Glycerokinase</fullName>
        <shortName evidence="9">GK</shortName>
    </alternativeName>
</protein>
<proteinExistence type="inferred from homology"/>
<dbReference type="InterPro" id="IPR018483">
    <property type="entry name" value="Carb_kinase_FGGY_CS"/>
</dbReference>
<feature type="binding site" evidence="9">
    <location>
        <position position="246"/>
    </location>
    <ligand>
        <name>glycerol</name>
        <dbReference type="ChEBI" id="CHEBI:17754"/>
    </ligand>
</feature>
<name>A0A3S0YAI4_9GAMM</name>
<dbReference type="FunFam" id="3.30.420.40:FF:000008">
    <property type="entry name" value="Glycerol kinase"/>
    <property type="match status" value="1"/>
</dbReference>
<evidence type="ECO:0000313" key="13">
    <source>
        <dbReference type="EMBL" id="RUR34335.1"/>
    </source>
</evidence>
<dbReference type="InterPro" id="IPR018485">
    <property type="entry name" value="FGGY_C"/>
</dbReference>
<comment type="pathway">
    <text evidence="1 9">Polyol metabolism; glycerol degradation via glycerol kinase pathway; sn-glycerol 3-phosphate from glycerol: step 1/1.</text>
</comment>
<gene>
    <name evidence="9 13" type="primary">glpK</name>
    <name evidence="13" type="ORF">ELY38_01675</name>
</gene>
<evidence type="ECO:0000259" key="12">
    <source>
        <dbReference type="Pfam" id="PF02782"/>
    </source>
</evidence>
<feature type="binding site" evidence="9">
    <location>
        <position position="14"/>
    </location>
    <ligand>
        <name>ADP</name>
        <dbReference type="ChEBI" id="CHEBI:456216"/>
    </ligand>
</feature>
<dbReference type="GO" id="GO:0005524">
    <property type="term" value="F:ATP binding"/>
    <property type="evidence" value="ECO:0007669"/>
    <property type="project" value="UniProtKB-UniRule"/>
</dbReference>
<feature type="binding site" evidence="9">
    <location>
        <position position="311"/>
    </location>
    <ligand>
        <name>ATP</name>
        <dbReference type="ChEBI" id="CHEBI:30616"/>
    </ligand>
</feature>
<organism evidence="13 14">
    <name type="scientific">Vreelandella nanhaiensis</name>
    <dbReference type="NCBI Taxonomy" id="1258546"/>
    <lineage>
        <taxon>Bacteria</taxon>
        <taxon>Pseudomonadati</taxon>
        <taxon>Pseudomonadota</taxon>
        <taxon>Gammaproteobacteria</taxon>
        <taxon>Oceanospirillales</taxon>
        <taxon>Halomonadaceae</taxon>
        <taxon>Vreelandella</taxon>
    </lineage>
</organism>
<dbReference type="HAMAP" id="MF_00186">
    <property type="entry name" value="Glycerol_kin"/>
    <property type="match status" value="1"/>
</dbReference>
<feature type="binding site" evidence="9">
    <location>
        <position position="247"/>
    </location>
    <ligand>
        <name>glycerol</name>
        <dbReference type="ChEBI" id="CHEBI:17754"/>
    </ligand>
</feature>
<feature type="binding site" evidence="9">
    <location>
        <position position="246"/>
    </location>
    <ligand>
        <name>sn-glycerol 3-phosphate</name>
        <dbReference type="ChEBI" id="CHEBI:57597"/>
    </ligand>
</feature>
<dbReference type="SUPFAM" id="SSF53067">
    <property type="entry name" value="Actin-like ATPase domain"/>
    <property type="match status" value="2"/>
</dbReference>
<dbReference type="UniPathway" id="UPA00618">
    <property type="reaction ID" value="UER00672"/>
</dbReference>
<feature type="domain" description="Carbohydrate kinase FGGY N-terminal" evidence="11">
    <location>
        <begin position="6"/>
        <end position="253"/>
    </location>
</feature>
<dbReference type="NCBIfam" id="NF000756">
    <property type="entry name" value="PRK00047.1"/>
    <property type="match status" value="1"/>
</dbReference>
<dbReference type="GO" id="GO:0004370">
    <property type="term" value="F:glycerol kinase activity"/>
    <property type="evidence" value="ECO:0007669"/>
    <property type="project" value="UniProtKB-UniRule"/>
</dbReference>
<accession>A0A3S0YAI4</accession>
<feature type="binding site" evidence="9">
    <location>
        <position position="412"/>
    </location>
    <ligand>
        <name>ADP</name>
        <dbReference type="ChEBI" id="CHEBI:456216"/>
    </ligand>
</feature>
<feature type="binding site" evidence="9">
    <location>
        <position position="14"/>
    </location>
    <ligand>
        <name>sn-glycerol 3-phosphate</name>
        <dbReference type="ChEBI" id="CHEBI:57597"/>
    </ligand>
</feature>
<dbReference type="InterPro" id="IPR018484">
    <property type="entry name" value="FGGY_N"/>
</dbReference>
<dbReference type="PROSITE" id="PS00933">
    <property type="entry name" value="FGGY_KINASES_1"/>
    <property type="match status" value="1"/>
</dbReference>
<dbReference type="FunFam" id="3.30.420.40:FF:000007">
    <property type="entry name" value="Glycerol kinase"/>
    <property type="match status" value="1"/>
</dbReference>
<feature type="binding site" evidence="9">
    <location>
        <position position="311"/>
    </location>
    <ligand>
        <name>ADP</name>
        <dbReference type="ChEBI" id="CHEBI:456216"/>
    </ligand>
</feature>
<keyword evidence="3 9" id="KW-0808">Transferase</keyword>
<dbReference type="GO" id="GO:0006072">
    <property type="term" value="P:glycerol-3-phosphate metabolic process"/>
    <property type="evidence" value="ECO:0007669"/>
    <property type="project" value="InterPro"/>
</dbReference>
<dbReference type="InterPro" id="IPR043129">
    <property type="entry name" value="ATPase_NBD"/>
</dbReference>
<comment type="catalytic activity">
    <reaction evidence="8 9">
        <text>glycerol + ATP = sn-glycerol 3-phosphate + ADP + H(+)</text>
        <dbReference type="Rhea" id="RHEA:21644"/>
        <dbReference type="ChEBI" id="CHEBI:15378"/>
        <dbReference type="ChEBI" id="CHEBI:17754"/>
        <dbReference type="ChEBI" id="CHEBI:30616"/>
        <dbReference type="ChEBI" id="CHEBI:57597"/>
        <dbReference type="ChEBI" id="CHEBI:456216"/>
        <dbReference type="EC" id="2.7.1.30"/>
    </reaction>
</comment>
<evidence type="ECO:0000259" key="11">
    <source>
        <dbReference type="Pfam" id="PF00370"/>
    </source>
</evidence>
<evidence type="ECO:0000313" key="14">
    <source>
        <dbReference type="Proteomes" id="UP000287023"/>
    </source>
</evidence>
<evidence type="ECO:0000256" key="9">
    <source>
        <dbReference type="HAMAP-Rule" id="MF_00186"/>
    </source>
</evidence>
<feature type="binding site" evidence="9">
    <location>
        <position position="18"/>
    </location>
    <ligand>
        <name>ADP</name>
        <dbReference type="ChEBI" id="CHEBI:456216"/>
    </ligand>
</feature>
<comment type="function">
    <text evidence="9">Key enzyme in the regulation of glycerol uptake and metabolism. Catalyzes the phosphorylation of glycerol to yield sn-glycerol 3-phosphate.</text>
</comment>
<dbReference type="Pfam" id="PF02782">
    <property type="entry name" value="FGGY_C"/>
    <property type="match status" value="1"/>
</dbReference>
<dbReference type="RefSeq" id="WP_127059785.1">
    <property type="nucleotide sequence ID" value="NZ_RZHF01000004.1"/>
</dbReference>
<dbReference type="CDD" id="cd07786">
    <property type="entry name" value="FGGY_EcGK_like"/>
    <property type="match status" value="1"/>
</dbReference>
<dbReference type="InterPro" id="IPR000577">
    <property type="entry name" value="Carb_kinase_FGGY"/>
</dbReference>